<accession>A0ABW9T3Z3</accession>
<sequence length="338" mass="38250">MNKEQNHHIRLTSGEISNLWTSYMNDSMAICGIKYFLSKVEDIQIRSVLEYALELSQNHVNRVKQIFTEEKYPIPIGFTEADVNVNASRLFSDTFFLVYITSMGKFGLTSYSLALSTSSRSDIRNFYSECLASTSELFNKAMEIMLEKGMHTRTPYIPIPNQVETVHDQNFLGNFLNIGKERPLLAIEISHLVYNIDRNTLGKSLIMGLSQVAKIKEVRQYFERGRDIAQKHIEVFSSRLSKEHLPSPMTWDSEVTDSTEAPFSDKLMMFHITALIASGIGQYGVSASTSPRADLATMYTRLSAEIGKYADEGANIMIKNGWMEKPPQSVDHEDLAKA</sequence>
<dbReference type="RefSeq" id="WP_155618713.1">
    <property type="nucleotide sequence ID" value="NZ_WOAA01000020.1"/>
</dbReference>
<organism evidence="1 2">
    <name type="scientific">Paenibacillus campinasensis</name>
    <dbReference type="NCBI Taxonomy" id="66347"/>
    <lineage>
        <taxon>Bacteria</taxon>
        <taxon>Bacillati</taxon>
        <taxon>Bacillota</taxon>
        <taxon>Bacilli</taxon>
        <taxon>Bacillales</taxon>
        <taxon>Paenibacillaceae</taxon>
        <taxon>Paenibacillus</taxon>
    </lineage>
</organism>
<dbReference type="Proteomes" id="UP000435177">
    <property type="component" value="Unassembled WGS sequence"/>
</dbReference>
<gene>
    <name evidence="1" type="ORF">GNP94_18760</name>
</gene>
<dbReference type="Pfam" id="PF11553">
    <property type="entry name" value="DUF3231"/>
    <property type="match status" value="2"/>
</dbReference>
<protein>
    <submittedName>
        <fullName evidence="1">DUF3231 family protein</fullName>
    </submittedName>
</protein>
<dbReference type="EMBL" id="WOAA01000020">
    <property type="protein sequence ID" value="MUG68028.1"/>
    <property type="molecule type" value="Genomic_DNA"/>
</dbReference>
<reference evidence="1 2" key="1">
    <citation type="submission" date="2019-11" db="EMBL/GenBank/DDBJ databases">
        <title>Draft genome sequences of five Paenibacillus species of dairy origin.</title>
        <authorList>
            <person name="Olajide A.M."/>
            <person name="Chen S."/>
            <person name="Lapointe G."/>
        </authorList>
    </citation>
    <scope>NUCLEOTIDE SEQUENCE [LARGE SCALE GENOMIC DNA]</scope>
    <source>
        <strain evidence="1 2">3CS1</strain>
    </source>
</reference>
<dbReference type="InterPro" id="IPR012347">
    <property type="entry name" value="Ferritin-like"/>
</dbReference>
<dbReference type="InterPro" id="IPR021617">
    <property type="entry name" value="DUF3231"/>
</dbReference>
<evidence type="ECO:0000313" key="2">
    <source>
        <dbReference type="Proteomes" id="UP000435177"/>
    </source>
</evidence>
<dbReference type="Gene3D" id="1.20.1260.10">
    <property type="match status" value="2"/>
</dbReference>
<evidence type="ECO:0000313" key="1">
    <source>
        <dbReference type="EMBL" id="MUG68028.1"/>
    </source>
</evidence>
<name>A0ABW9T3Z3_9BACL</name>
<keyword evidence="2" id="KW-1185">Reference proteome</keyword>
<comment type="caution">
    <text evidence="1">The sequence shown here is derived from an EMBL/GenBank/DDBJ whole genome shotgun (WGS) entry which is preliminary data.</text>
</comment>
<proteinExistence type="predicted"/>